<reference evidence="2" key="1">
    <citation type="journal article" date="2005" name="Nature">
        <title>The map-based sequence of the rice genome.</title>
        <authorList>
            <consortium name="International rice genome sequencing project (IRGSP)"/>
            <person name="Matsumoto T."/>
            <person name="Wu J."/>
            <person name="Kanamori H."/>
            <person name="Katayose Y."/>
            <person name="Fujisawa M."/>
            <person name="Namiki N."/>
            <person name="Mizuno H."/>
            <person name="Yamamoto K."/>
            <person name="Antonio B.A."/>
            <person name="Baba T."/>
            <person name="Sakata K."/>
            <person name="Nagamura Y."/>
            <person name="Aoki H."/>
            <person name="Arikawa K."/>
            <person name="Arita K."/>
            <person name="Bito T."/>
            <person name="Chiden Y."/>
            <person name="Fujitsuka N."/>
            <person name="Fukunaka R."/>
            <person name="Hamada M."/>
            <person name="Harada C."/>
            <person name="Hayashi A."/>
            <person name="Hijishita S."/>
            <person name="Honda M."/>
            <person name="Hosokawa S."/>
            <person name="Ichikawa Y."/>
            <person name="Idonuma A."/>
            <person name="Iijima M."/>
            <person name="Ikeda M."/>
            <person name="Ikeno M."/>
            <person name="Ito K."/>
            <person name="Ito S."/>
            <person name="Ito T."/>
            <person name="Ito Y."/>
            <person name="Ito Y."/>
            <person name="Iwabuchi A."/>
            <person name="Kamiya K."/>
            <person name="Karasawa W."/>
            <person name="Kurita K."/>
            <person name="Katagiri S."/>
            <person name="Kikuta A."/>
            <person name="Kobayashi H."/>
            <person name="Kobayashi N."/>
            <person name="Machita K."/>
            <person name="Maehara T."/>
            <person name="Masukawa M."/>
            <person name="Mizubayashi T."/>
            <person name="Mukai Y."/>
            <person name="Nagasaki H."/>
            <person name="Nagata Y."/>
            <person name="Naito S."/>
            <person name="Nakashima M."/>
            <person name="Nakama Y."/>
            <person name="Nakamichi Y."/>
            <person name="Nakamura M."/>
            <person name="Meguro A."/>
            <person name="Negishi M."/>
            <person name="Ohta I."/>
            <person name="Ohta T."/>
            <person name="Okamoto M."/>
            <person name="Ono N."/>
            <person name="Saji S."/>
            <person name="Sakaguchi M."/>
            <person name="Sakai K."/>
            <person name="Shibata M."/>
            <person name="Shimokawa T."/>
            <person name="Song J."/>
            <person name="Takazaki Y."/>
            <person name="Terasawa K."/>
            <person name="Tsugane M."/>
            <person name="Tsuji K."/>
            <person name="Ueda S."/>
            <person name="Waki K."/>
            <person name="Yamagata H."/>
            <person name="Yamamoto M."/>
            <person name="Yamamoto S."/>
            <person name="Yamane H."/>
            <person name="Yoshiki S."/>
            <person name="Yoshihara R."/>
            <person name="Yukawa K."/>
            <person name="Zhong H."/>
            <person name="Yano M."/>
            <person name="Yuan Q."/>
            <person name="Ouyang S."/>
            <person name="Liu J."/>
            <person name="Jones K.M."/>
            <person name="Gansberger K."/>
            <person name="Moffat K."/>
            <person name="Hill J."/>
            <person name="Bera J."/>
            <person name="Fadrosh D."/>
            <person name="Jin S."/>
            <person name="Johri S."/>
            <person name="Kim M."/>
            <person name="Overton L."/>
            <person name="Reardon M."/>
            <person name="Tsitrin T."/>
            <person name="Vuong H."/>
            <person name="Weaver B."/>
            <person name="Ciecko A."/>
            <person name="Tallon L."/>
            <person name="Jackson J."/>
            <person name="Pai G."/>
            <person name="Aken S.V."/>
            <person name="Utterback T."/>
            <person name="Reidmuller S."/>
            <person name="Feldblyum T."/>
            <person name="Hsiao J."/>
            <person name="Zismann V."/>
            <person name="Iobst S."/>
            <person name="de Vazeille A.R."/>
            <person name="Buell C.R."/>
            <person name="Ying K."/>
            <person name="Li Y."/>
            <person name="Lu T."/>
            <person name="Huang Y."/>
            <person name="Zhao Q."/>
            <person name="Feng Q."/>
            <person name="Zhang L."/>
            <person name="Zhu J."/>
            <person name="Weng Q."/>
            <person name="Mu J."/>
            <person name="Lu Y."/>
            <person name="Fan D."/>
            <person name="Liu Y."/>
            <person name="Guan J."/>
            <person name="Zhang Y."/>
            <person name="Yu S."/>
            <person name="Liu X."/>
            <person name="Zhang Y."/>
            <person name="Hong G."/>
            <person name="Han B."/>
            <person name="Choisne N."/>
            <person name="Demange N."/>
            <person name="Orjeda G."/>
            <person name="Samain S."/>
            <person name="Cattolico L."/>
            <person name="Pelletier E."/>
            <person name="Couloux A."/>
            <person name="Segurens B."/>
            <person name="Wincker P."/>
            <person name="D'Hont A."/>
            <person name="Scarpelli C."/>
            <person name="Weissenbach J."/>
            <person name="Salanoubat M."/>
            <person name="Quetier F."/>
            <person name="Yu Y."/>
            <person name="Kim H.R."/>
            <person name="Rambo T."/>
            <person name="Currie J."/>
            <person name="Collura K."/>
            <person name="Luo M."/>
            <person name="Yang T."/>
            <person name="Ammiraju J.S.S."/>
            <person name="Engler F."/>
            <person name="Soderlund C."/>
            <person name="Wing R.A."/>
            <person name="Palmer L.E."/>
            <person name="de la Bastide M."/>
            <person name="Spiegel L."/>
            <person name="Nascimento L."/>
            <person name="Zutavern T."/>
            <person name="O'Shaughnessy A."/>
            <person name="Dike S."/>
            <person name="Dedhia N."/>
            <person name="Preston R."/>
            <person name="Balija V."/>
            <person name="McCombie W.R."/>
            <person name="Chow T."/>
            <person name="Chen H."/>
            <person name="Chung M."/>
            <person name="Chen C."/>
            <person name="Shaw J."/>
            <person name="Wu H."/>
            <person name="Hsiao K."/>
            <person name="Chao Y."/>
            <person name="Chu M."/>
            <person name="Cheng C."/>
            <person name="Hour A."/>
            <person name="Lee P."/>
            <person name="Lin S."/>
            <person name="Lin Y."/>
            <person name="Liou J."/>
            <person name="Liu S."/>
            <person name="Hsing Y."/>
            <person name="Raghuvanshi S."/>
            <person name="Mohanty A."/>
            <person name="Bharti A.K."/>
            <person name="Gaur A."/>
            <person name="Gupta V."/>
            <person name="Kumar D."/>
            <person name="Ravi V."/>
            <person name="Vij S."/>
            <person name="Kapur A."/>
            <person name="Khurana P."/>
            <person name="Khurana P."/>
            <person name="Khurana J.P."/>
            <person name="Tyagi A.K."/>
            <person name="Gaikwad K."/>
            <person name="Singh A."/>
            <person name="Dalal V."/>
            <person name="Srivastava S."/>
            <person name="Dixit A."/>
            <person name="Pal A.K."/>
            <person name="Ghazi I.A."/>
            <person name="Yadav M."/>
            <person name="Pandit A."/>
            <person name="Bhargava A."/>
            <person name="Sureshbabu K."/>
            <person name="Batra K."/>
            <person name="Sharma T.R."/>
            <person name="Mohapatra T."/>
            <person name="Singh N.K."/>
            <person name="Messing J."/>
            <person name="Nelson A.B."/>
            <person name="Fuks G."/>
            <person name="Kavchok S."/>
            <person name="Keizer G."/>
            <person name="Linton E."/>
            <person name="Llaca V."/>
            <person name="Song R."/>
            <person name="Tanyolac B."/>
            <person name="Young S."/>
            <person name="Ho-Il K."/>
            <person name="Hahn J.H."/>
            <person name="Sangsakoo G."/>
            <person name="Vanavichit A."/>
            <person name="de Mattos Luiz.A.T."/>
            <person name="Zimmer P.D."/>
            <person name="Malone G."/>
            <person name="Dellagostin O."/>
            <person name="de Oliveira A.C."/>
            <person name="Bevan M."/>
            <person name="Bancroft I."/>
            <person name="Minx P."/>
            <person name="Cordum H."/>
            <person name="Wilson R."/>
            <person name="Cheng Z."/>
            <person name="Jin W."/>
            <person name="Jiang J."/>
            <person name="Leong S.A."/>
            <person name="Iwama H."/>
            <person name="Gojobori T."/>
            <person name="Itoh T."/>
            <person name="Niimura Y."/>
            <person name="Fujii Y."/>
            <person name="Habara T."/>
            <person name="Sakai H."/>
            <person name="Sato Y."/>
            <person name="Wilson G."/>
            <person name="Kumar K."/>
            <person name="McCouch S."/>
            <person name="Juretic N."/>
            <person name="Hoen D."/>
            <person name="Wright S."/>
            <person name="Bruskiewich R."/>
            <person name="Bureau T."/>
            <person name="Miyao A."/>
            <person name="Hirochika H."/>
            <person name="Nishikawa T."/>
            <person name="Kadowaki K."/>
            <person name="Sugiura M."/>
            <person name="Burr B."/>
            <person name="Sasaki T."/>
        </authorList>
    </citation>
    <scope>NUCLEOTIDE SEQUENCE [LARGE SCALE GENOMIC DNA]</scope>
    <source>
        <strain evidence="2">cv. Nipponbare</strain>
    </source>
</reference>
<name>Q69MV6_ORYSJ</name>
<sequence>MGANFSGFNTVVLSVVGDVPVDGEAPVVILSISPGFAGPVFEDAYRGRVCVRVFIGVSARAL</sequence>
<organism evidence="1 2">
    <name type="scientific">Oryza sativa subsp. japonica</name>
    <name type="common">Rice</name>
    <dbReference type="NCBI Taxonomy" id="39947"/>
    <lineage>
        <taxon>Eukaryota</taxon>
        <taxon>Viridiplantae</taxon>
        <taxon>Streptophyta</taxon>
        <taxon>Embryophyta</taxon>
        <taxon>Tracheophyta</taxon>
        <taxon>Spermatophyta</taxon>
        <taxon>Magnoliopsida</taxon>
        <taxon>Liliopsida</taxon>
        <taxon>Poales</taxon>
        <taxon>Poaceae</taxon>
        <taxon>BOP clade</taxon>
        <taxon>Oryzoideae</taxon>
        <taxon>Oryzeae</taxon>
        <taxon>Oryzinae</taxon>
        <taxon>Oryza</taxon>
        <taxon>Oryza sativa</taxon>
    </lineage>
</organism>
<evidence type="ECO:0000313" key="2">
    <source>
        <dbReference type="Proteomes" id="UP000000763"/>
    </source>
</evidence>
<proteinExistence type="predicted"/>
<dbReference type="Proteomes" id="UP000000763">
    <property type="component" value="Chromosome 9"/>
</dbReference>
<protein>
    <submittedName>
        <fullName evidence="1">Uncharacterized protein</fullName>
    </submittedName>
</protein>
<accession>Q69MV6</accession>
<evidence type="ECO:0000313" key="1">
    <source>
        <dbReference type="EMBL" id="BAD36319.1"/>
    </source>
</evidence>
<dbReference type="EMBL" id="AP005732">
    <property type="protein sequence ID" value="BAD36319.1"/>
    <property type="molecule type" value="Genomic_DNA"/>
</dbReference>
<reference evidence="2" key="2">
    <citation type="journal article" date="2008" name="Nucleic Acids Res.">
        <title>The rice annotation project database (RAP-DB): 2008 update.</title>
        <authorList>
            <consortium name="The rice annotation project (RAP)"/>
        </authorList>
    </citation>
    <scope>GENOME REANNOTATION</scope>
    <source>
        <strain evidence="2">cv. Nipponbare</strain>
    </source>
</reference>
<dbReference type="AlphaFoldDB" id="Q69MV6"/>
<gene>
    <name evidence="1" type="primary">OSJNBb0014M19.25</name>
</gene>